<keyword evidence="3" id="KW-0804">Transcription</keyword>
<sequence length="195" mass="22252">MCTLKIPFDVLDIKNFKSNQVTAKKIDSHLAINYVFTHFLSSLFMMPSPQDYGEEKKIYDSFNVSLNEFLSYNARSVFGQVIDDTELNLHKVKDYINANLSRSSLSIDNICKALGMSRSSLYRLFKDESHNISDYVWTQRVNKLKSLLESPIHRGQTITELSFCVGFSSSSHASVLFKKHFGVAPLKYRAMVQSS</sequence>
<dbReference type="SMART" id="SM00342">
    <property type="entry name" value="HTH_ARAC"/>
    <property type="match status" value="1"/>
</dbReference>
<reference evidence="6" key="1">
    <citation type="submission" date="2016-11" db="EMBL/GenBank/DDBJ databases">
        <authorList>
            <person name="Varghese N."/>
            <person name="Submissions S."/>
        </authorList>
    </citation>
    <scope>NUCLEOTIDE SEQUENCE [LARGE SCALE GENOMIC DNA]</scope>
    <source>
        <strain evidence="6">DSM 21264</strain>
    </source>
</reference>
<dbReference type="PROSITE" id="PS01124">
    <property type="entry name" value="HTH_ARAC_FAMILY_2"/>
    <property type="match status" value="1"/>
</dbReference>
<dbReference type="PANTHER" id="PTHR43280:SF28">
    <property type="entry name" value="HTH-TYPE TRANSCRIPTIONAL ACTIVATOR RHAS"/>
    <property type="match status" value="1"/>
</dbReference>
<name>A0A1M5EZN2_VIBGA</name>
<dbReference type="Gene3D" id="1.10.10.60">
    <property type="entry name" value="Homeodomain-like"/>
    <property type="match status" value="1"/>
</dbReference>
<evidence type="ECO:0000313" key="5">
    <source>
        <dbReference type="EMBL" id="SHF84714.1"/>
    </source>
</evidence>
<keyword evidence="6" id="KW-1185">Reference proteome</keyword>
<dbReference type="GO" id="GO:0043565">
    <property type="term" value="F:sequence-specific DNA binding"/>
    <property type="evidence" value="ECO:0007669"/>
    <property type="project" value="InterPro"/>
</dbReference>
<dbReference type="InterPro" id="IPR018060">
    <property type="entry name" value="HTH_AraC"/>
</dbReference>
<dbReference type="PANTHER" id="PTHR43280">
    <property type="entry name" value="ARAC-FAMILY TRANSCRIPTIONAL REGULATOR"/>
    <property type="match status" value="1"/>
</dbReference>
<proteinExistence type="predicted"/>
<keyword evidence="1" id="KW-0805">Transcription regulation</keyword>
<dbReference type="Proteomes" id="UP000184159">
    <property type="component" value="Unassembled WGS sequence"/>
</dbReference>
<evidence type="ECO:0000313" key="6">
    <source>
        <dbReference type="Proteomes" id="UP000184159"/>
    </source>
</evidence>
<dbReference type="SUPFAM" id="SSF46689">
    <property type="entry name" value="Homeodomain-like"/>
    <property type="match status" value="2"/>
</dbReference>
<keyword evidence="2 5" id="KW-0238">DNA-binding</keyword>
<gene>
    <name evidence="5" type="ORF">SAMN02745781_03326</name>
</gene>
<dbReference type="RefSeq" id="WP_072961783.1">
    <property type="nucleotide sequence ID" value="NZ_FQUH01000018.1"/>
</dbReference>
<evidence type="ECO:0000256" key="3">
    <source>
        <dbReference type="ARBA" id="ARBA00023163"/>
    </source>
</evidence>
<dbReference type="AlphaFoldDB" id="A0A1M5EZN2"/>
<accession>A0A1M5EZN2</accession>
<dbReference type="EMBL" id="FQUH01000018">
    <property type="protein sequence ID" value="SHF84714.1"/>
    <property type="molecule type" value="Genomic_DNA"/>
</dbReference>
<evidence type="ECO:0000256" key="2">
    <source>
        <dbReference type="ARBA" id="ARBA00023125"/>
    </source>
</evidence>
<evidence type="ECO:0000259" key="4">
    <source>
        <dbReference type="PROSITE" id="PS01124"/>
    </source>
</evidence>
<feature type="domain" description="HTH araC/xylS-type" evidence="4">
    <location>
        <begin position="90"/>
        <end position="191"/>
    </location>
</feature>
<protein>
    <submittedName>
        <fullName evidence="5">AraC-type DNA-binding protein</fullName>
    </submittedName>
</protein>
<organism evidence="5 6">
    <name type="scientific">Vibrio gazogenes DSM 21264 = NBRC 103151</name>
    <dbReference type="NCBI Taxonomy" id="1123492"/>
    <lineage>
        <taxon>Bacteria</taxon>
        <taxon>Pseudomonadati</taxon>
        <taxon>Pseudomonadota</taxon>
        <taxon>Gammaproteobacteria</taxon>
        <taxon>Vibrionales</taxon>
        <taxon>Vibrionaceae</taxon>
        <taxon>Vibrio</taxon>
    </lineage>
</organism>
<evidence type="ECO:0000256" key="1">
    <source>
        <dbReference type="ARBA" id="ARBA00023015"/>
    </source>
</evidence>
<dbReference type="Pfam" id="PF12833">
    <property type="entry name" value="HTH_18"/>
    <property type="match status" value="1"/>
</dbReference>
<dbReference type="GO" id="GO:0003700">
    <property type="term" value="F:DNA-binding transcription factor activity"/>
    <property type="evidence" value="ECO:0007669"/>
    <property type="project" value="InterPro"/>
</dbReference>
<dbReference type="InterPro" id="IPR009057">
    <property type="entry name" value="Homeodomain-like_sf"/>
</dbReference>